<reference evidence="1" key="1">
    <citation type="submission" date="2018-01" db="EMBL/GenBank/DDBJ databases">
        <title>An insight into the sialome of Amazonian anophelines.</title>
        <authorList>
            <person name="Ribeiro J.M."/>
            <person name="Scarpassa V."/>
            <person name="Calvo E."/>
        </authorList>
    </citation>
    <scope>NUCLEOTIDE SEQUENCE</scope>
</reference>
<accession>A0A2M4DLI0</accession>
<protein>
    <submittedName>
        <fullName evidence="1">Putative secreted protein</fullName>
    </submittedName>
</protein>
<proteinExistence type="predicted"/>
<evidence type="ECO:0000313" key="1">
    <source>
        <dbReference type="EMBL" id="MBW78399.1"/>
    </source>
</evidence>
<sequence>MSDRRVSFARPVRGSGFFFISFFLYLLSLGSSSRAHSFIIKSVPPLERVPTRELNRVPFDPRFQLSNEAIVFHVLHRKRWEREGAIRRGP</sequence>
<dbReference type="EMBL" id="GGFL01014221">
    <property type="protein sequence ID" value="MBW78399.1"/>
    <property type="molecule type" value="Transcribed_RNA"/>
</dbReference>
<organism evidence="1">
    <name type="scientific">Anopheles darlingi</name>
    <name type="common">Mosquito</name>
    <dbReference type="NCBI Taxonomy" id="43151"/>
    <lineage>
        <taxon>Eukaryota</taxon>
        <taxon>Metazoa</taxon>
        <taxon>Ecdysozoa</taxon>
        <taxon>Arthropoda</taxon>
        <taxon>Hexapoda</taxon>
        <taxon>Insecta</taxon>
        <taxon>Pterygota</taxon>
        <taxon>Neoptera</taxon>
        <taxon>Endopterygota</taxon>
        <taxon>Diptera</taxon>
        <taxon>Nematocera</taxon>
        <taxon>Culicoidea</taxon>
        <taxon>Culicidae</taxon>
        <taxon>Anophelinae</taxon>
        <taxon>Anopheles</taxon>
    </lineage>
</organism>
<dbReference type="AlphaFoldDB" id="A0A2M4DLI0"/>
<name>A0A2M4DLI0_ANODA</name>